<evidence type="ECO:0000313" key="3">
    <source>
        <dbReference type="EMBL" id="HHF53379.1"/>
    </source>
</evidence>
<dbReference type="GO" id="GO:0009089">
    <property type="term" value="P:lysine biosynthetic process via diaminopimelate"/>
    <property type="evidence" value="ECO:0007669"/>
    <property type="project" value="InterPro"/>
</dbReference>
<dbReference type="Pfam" id="PF01678">
    <property type="entry name" value="DAP_epimerase"/>
    <property type="match status" value="1"/>
</dbReference>
<dbReference type="GO" id="GO:0008837">
    <property type="term" value="F:diaminopimelate epimerase activity"/>
    <property type="evidence" value="ECO:0007669"/>
    <property type="project" value="InterPro"/>
</dbReference>
<reference evidence="3" key="1">
    <citation type="journal article" date="2020" name="mSystems">
        <title>Genome- and Community-Level Interaction Insights into Carbon Utilization and Element Cycling Functions of Hydrothermarchaeota in Hydrothermal Sediment.</title>
        <authorList>
            <person name="Zhou Z."/>
            <person name="Liu Y."/>
            <person name="Xu W."/>
            <person name="Pan J."/>
            <person name="Luo Z.H."/>
            <person name="Li M."/>
        </authorList>
    </citation>
    <scope>NUCLEOTIDE SEQUENCE [LARGE SCALE GENOMIC DNA]</scope>
    <source>
        <strain evidence="3">HyVt-96</strain>
    </source>
</reference>
<sequence length="103" mass="11643">MRIPFHKLQSQGNDFVFIDEKDVKNVELNKLASRILDRHFGVGGDTLVIYNMEHNFLRFFNPDGSEAEICGNALLAYGEFLRISQRQSGSVEVATKGKKAKII</sequence>
<dbReference type="PANTHER" id="PTHR31689">
    <property type="entry name" value="DIAMINOPIMELATE EPIMERASE, CHLOROPLASTIC"/>
    <property type="match status" value="1"/>
</dbReference>
<dbReference type="EMBL" id="DRTX01000168">
    <property type="protein sequence ID" value="HHF53379.1"/>
    <property type="molecule type" value="Genomic_DNA"/>
</dbReference>
<evidence type="ECO:0000256" key="2">
    <source>
        <dbReference type="ARBA" id="ARBA00023235"/>
    </source>
</evidence>
<dbReference type="SUPFAM" id="SSF54506">
    <property type="entry name" value="Diaminopimelate epimerase-like"/>
    <property type="match status" value="1"/>
</dbReference>
<accession>A0A7V5HN88</accession>
<dbReference type="Gene3D" id="3.10.310.10">
    <property type="entry name" value="Diaminopimelate Epimerase, Chain A, domain 1"/>
    <property type="match status" value="1"/>
</dbReference>
<name>A0A7V5HN88_UNCW3</name>
<comment type="caution">
    <text evidence="3">The sequence shown here is derived from an EMBL/GenBank/DDBJ whole genome shotgun (WGS) entry which is preliminary data.</text>
</comment>
<dbReference type="Proteomes" id="UP000886050">
    <property type="component" value="Unassembled WGS sequence"/>
</dbReference>
<keyword evidence="2" id="KW-0413">Isomerase</keyword>
<protein>
    <submittedName>
        <fullName evidence="3">Diaminopimelate epimerase</fullName>
    </submittedName>
</protein>
<evidence type="ECO:0000256" key="1">
    <source>
        <dbReference type="ARBA" id="ARBA00010219"/>
    </source>
</evidence>
<comment type="similarity">
    <text evidence="1">Belongs to the diaminopimelate epimerase family.</text>
</comment>
<dbReference type="InterPro" id="IPR001653">
    <property type="entry name" value="DAP_epimerase_DapF"/>
</dbReference>
<proteinExistence type="inferred from homology"/>
<gene>
    <name evidence="3" type="ORF">ENL43_03335</name>
</gene>
<dbReference type="AlphaFoldDB" id="A0A7V5HN88"/>
<feature type="non-terminal residue" evidence="3">
    <location>
        <position position="103"/>
    </location>
</feature>
<dbReference type="GO" id="GO:0005829">
    <property type="term" value="C:cytosol"/>
    <property type="evidence" value="ECO:0007669"/>
    <property type="project" value="TreeGrafter"/>
</dbReference>
<dbReference type="PANTHER" id="PTHR31689:SF0">
    <property type="entry name" value="DIAMINOPIMELATE EPIMERASE"/>
    <property type="match status" value="1"/>
</dbReference>
<organism evidence="3">
    <name type="scientific">candidate division WOR-3 bacterium</name>
    <dbReference type="NCBI Taxonomy" id="2052148"/>
    <lineage>
        <taxon>Bacteria</taxon>
        <taxon>Bacteria division WOR-3</taxon>
    </lineage>
</organism>